<protein>
    <submittedName>
        <fullName evidence="1">Uncharacterized protein</fullName>
    </submittedName>
</protein>
<proteinExistence type="predicted"/>
<evidence type="ECO:0000313" key="1">
    <source>
        <dbReference type="EMBL" id="EGF98179.1"/>
    </source>
</evidence>
<evidence type="ECO:0000313" key="2">
    <source>
        <dbReference type="Proteomes" id="UP000001072"/>
    </source>
</evidence>
<organism evidence="2">
    <name type="scientific">Melampsora larici-populina (strain 98AG31 / pathotype 3-4-7)</name>
    <name type="common">Poplar leaf rust fungus</name>
    <dbReference type="NCBI Taxonomy" id="747676"/>
    <lineage>
        <taxon>Eukaryota</taxon>
        <taxon>Fungi</taxon>
        <taxon>Dikarya</taxon>
        <taxon>Basidiomycota</taxon>
        <taxon>Pucciniomycotina</taxon>
        <taxon>Pucciniomycetes</taxon>
        <taxon>Pucciniales</taxon>
        <taxon>Melampsoraceae</taxon>
        <taxon>Melampsora</taxon>
    </lineage>
</organism>
<gene>
    <name evidence="1" type="ORF">MELLADRAFT_113735</name>
</gene>
<accession>F4SAW8</accession>
<sequence length="168" mass="19859">MIPAFSYRRYESLIPEFRALPFDERVPTSPGVQVTTPERTRHFDIYVQGALDQGFYHNVEHGISRHLDAYRFLNTLELEAIATVIDTLEDEIQDIGSNITESQDVIGYTRMLLRSREPEDVLHRQIYKQQLEVSRNKYKDFMRILDRYHKEIGKLRAIYSKETLLYMG</sequence>
<dbReference type="Proteomes" id="UP000001072">
    <property type="component" value="Unassembled WGS sequence"/>
</dbReference>
<dbReference type="GeneID" id="18925083"/>
<name>F4SAW8_MELLP</name>
<dbReference type="EMBL" id="GL883182">
    <property type="protein sequence ID" value="EGF98179.1"/>
    <property type="molecule type" value="Genomic_DNA"/>
</dbReference>
<keyword evidence="2" id="KW-1185">Reference proteome</keyword>
<dbReference type="KEGG" id="mlr:MELLADRAFT_113735"/>
<dbReference type="InParanoid" id="F4SAW8"/>
<dbReference type="VEuPathDB" id="FungiDB:MELLADRAFT_113735"/>
<dbReference type="RefSeq" id="XP_007418545.1">
    <property type="nucleotide sequence ID" value="XM_007418483.1"/>
</dbReference>
<reference evidence="2" key="1">
    <citation type="journal article" date="2011" name="Proc. Natl. Acad. Sci. U.S.A.">
        <title>Obligate biotrophy features unraveled by the genomic analysis of rust fungi.</title>
        <authorList>
            <person name="Duplessis S."/>
            <person name="Cuomo C.A."/>
            <person name="Lin Y.-C."/>
            <person name="Aerts A."/>
            <person name="Tisserant E."/>
            <person name="Veneault-Fourrey C."/>
            <person name="Joly D.L."/>
            <person name="Hacquard S."/>
            <person name="Amselem J."/>
            <person name="Cantarel B.L."/>
            <person name="Chiu R."/>
            <person name="Coutinho P.M."/>
            <person name="Feau N."/>
            <person name="Field M."/>
            <person name="Frey P."/>
            <person name="Gelhaye E."/>
            <person name="Goldberg J."/>
            <person name="Grabherr M.G."/>
            <person name="Kodira C.D."/>
            <person name="Kohler A."/>
            <person name="Kuees U."/>
            <person name="Lindquist E.A."/>
            <person name="Lucas S.M."/>
            <person name="Mago R."/>
            <person name="Mauceli E."/>
            <person name="Morin E."/>
            <person name="Murat C."/>
            <person name="Pangilinan J.L."/>
            <person name="Park R."/>
            <person name="Pearson M."/>
            <person name="Quesneville H."/>
            <person name="Rouhier N."/>
            <person name="Sakthikumar S."/>
            <person name="Salamov A.A."/>
            <person name="Schmutz J."/>
            <person name="Selles B."/>
            <person name="Shapiro H."/>
            <person name="Tanguay P."/>
            <person name="Tuskan G.A."/>
            <person name="Henrissat B."/>
            <person name="Van de Peer Y."/>
            <person name="Rouze P."/>
            <person name="Ellis J.G."/>
            <person name="Dodds P.N."/>
            <person name="Schein J.E."/>
            <person name="Zhong S."/>
            <person name="Hamelin R.C."/>
            <person name="Grigoriev I.V."/>
            <person name="Szabo L.J."/>
            <person name="Martin F."/>
        </authorList>
    </citation>
    <scope>NUCLEOTIDE SEQUENCE [LARGE SCALE GENOMIC DNA]</scope>
    <source>
        <strain evidence="2">98AG31 / pathotype 3-4-7</strain>
    </source>
</reference>
<dbReference type="HOGENOM" id="CLU_097248_1_0_1"/>
<dbReference type="AlphaFoldDB" id="F4SAW8"/>
<dbReference type="OrthoDB" id="2510142at2759"/>